<evidence type="ECO:0000256" key="1">
    <source>
        <dbReference type="SAM" id="MobiDB-lite"/>
    </source>
</evidence>
<reference evidence="2 3" key="1">
    <citation type="submission" date="2014-04" db="EMBL/GenBank/DDBJ databases">
        <authorList>
            <consortium name="DOE Joint Genome Institute"/>
            <person name="Kuo A."/>
            <person name="Kohler A."/>
            <person name="Nagy L.G."/>
            <person name="Floudas D."/>
            <person name="Copeland A."/>
            <person name="Barry K.W."/>
            <person name="Cichocki N."/>
            <person name="Veneault-Fourrey C."/>
            <person name="LaButti K."/>
            <person name="Lindquist E.A."/>
            <person name="Lipzen A."/>
            <person name="Lundell T."/>
            <person name="Morin E."/>
            <person name="Murat C."/>
            <person name="Sun H."/>
            <person name="Tunlid A."/>
            <person name="Henrissat B."/>
            <person name="Grigoriev I.V."/>
            <person name="Hibbett D.S."/>
            <person name="Martin F."/>
            <person name="Nordberg H.P."/>
            <person name="Cantor M.N."/>
            <person name="Hua S.X."/>
        </authorList>
    </citation>
    <scope>NUCLEOTIDE SEQUENCE [LARGE SCALE GENOMIC DNA]</scope>
    <source>
        <strain evidence="2 3">Foug A</strain>
    </source>
</reference>
<dbReference type="Proteomes" id="UP000053989">
    <property type="component" value="Unassembled WGS sequence"/>
</dbReference>
<dbReference type="AlphaFoldDB" id="A0A0C2ZES6"/>
<dbReference type="EMBL" id="KN822257">
    <property type="protein sequence ID" value="KIM51437.1"/>
    <property type="molecule type" value="Genomic_DNA"/>
</dbReference>
<dbReference type="InParanoid" id="A0A0C2ZES6"/>
<dbReference type="HOGENOM" id="CLU_1355366_0_0_1"/>
<feature type="compositionally biased region" description="Acidic residues" evidence="1">
    <location>
        <begin position="48"/>
        <end position="66"/>
    </location>
</feature>
<sequence length="202" mass="21443">MANEDTSNDKGDEESEPVVSRKRRATGTSQAAGGSKATGRSKARPTMDEEEDSMSDENESSSDEAMDCGQIKVGPPNKAYFIPAMGHKGQLADPLETKLMKYVPGAEVEARNDGNERIVGTNMDNPGANRPKPWVRTKDQVSATVVLTKAPISTAAKMSTMTQVPVSTTAQMSTQPQVSTAANQMSTIAQGSPTLQLAPQLT</sequence>
<name>A0A0C2ZES6_9AGAM</name>
<evidence type="ECO:0000313" key="3">
    <source>
        <dbReference type="Proteomes" id="UP000053989"/>
    </source>
</evidence>
<keyword evidence="3" id="KW-1185">Reference proteome</keyword>
<gene>
    <name evidence="2" type="ORF">SCLCIDRAFT_33425</name>
</gene>
<feature type="region of interest" description="Disordered" evidence="1">
    <location>
        <begin position="1"/>
        <end position="72"/>
    </location>
</feature>
<evidence type="ECO:0000313" key="2">
    <source>
        <dbReference type="EMBL" id="KIM51437.1"/>
    </source>
</evidence>
<reference evidence="3" key="2">
    <citation type="submission" date="2015-01" db="EMBL/GenBank/DDBJ databases">
        <title>Evolutionary Origins and Diversification of the Mycorrhizal Mutualists.</title>
        <authorList>
            <consortium name="DOE Joint Genome Institute"/>
            <consortium name="Mycorrhizal Genomics Consortium"/>
            <person name="Kohler A."/>
            <person name="Kuo A."/>
            <person name="Nagy L.G."/>
            <person name="Floudas D."/>
            <person name="Copeland A."/>
            <person name="Barry K.W."/>
            <person name="Cichocki N."/>
            <person name="Veneault-Fourrey C."/>
            <person name="LaButti K."/>
            <person name="Lindquist E.A."/>
            <person name="Lipzen A."/>
            <person name="Lundell T."/>
            <person name="Morin E."/>
            <person name="Murat C."/>
            <person name="Riley R."/>
            <person name="Ohm R."/>
            <person name="Sun H."/>
            <person name="Tunlid A."/>
            <person name="Henrissat B."/>
            <person name="Grigoriev I.V."/>
            <person name="Hibbett D.S."/>
            <person name="Martin F."/>
        </authorList>
    </citation>
    <scope>NUCLEOTIDE SEQUENCE [LARGE SCALE GENOMIC DNA]</scope>
    <source>
        <strain evidence="3">Foug A</strain>
    </source>
</reference>
<organism evidence="2 3">
    <name type="scientific">Scleroderma citrinum Foug A</name>
    <dbReference type="NCBI Taxonomy" id="1036808"/>
    <lineage>
        <taxon>Eukaryota</taxon>
        <taxon>Fungi</taxon>
        <taxon>Dikarya</taxon>
        <taxon>Basidiomycota</taxon>
        <taxon>Agaricomycotina</taxon>
        <taxon>Agaricomycetes</taxon>
        <taxon>Agaricomycetidae</taxon>
        <taxon>Boletales</taxon>
        <taxon>Sclerodermatineae</taxon>
        <taxon>Sclerodermataceae</taxon>
        <taxon>Scleroderma</taxon>
    </lineage>
</organism>
<protein>
    <submittedName>
        <fullName evidence="2">Uncharacterized protein</fullName>
    </submittedName>
</protein>
<proteinExistence type="predicted"/>
<accession>A0A0C2ZES6</accession>